<dbReference type="HOGENOM" id="CLU_626590_0_0_6"/>
<accession>A0A068RAS5</accession>
<evidence type="ECO:0000259" key="1">
    <source>
        <dbReference type="Pfam" id="PF20215"/>
    </source>
</evidence>
<sequence length="440" mass="50919">MELFASYPTFGKLRIINVYLEFDGPKIFYAENESGSTFFVYWVGDEATSENWYVIPCSKAKIIAFEKKQLNLKTILEQQEQDYFYDVKLPFSSSKELIVNFKHKNEISEIKLPKENVFVKSIKIYSPSILENDLIPTHELIVSKTNKKSKKNVLLEHMSLVCDRFSELVFGFNKSHDIISSLQPLNARYGSFAISLHAENLTKFEEFLAKASELMIHKKDIISFLEEWDIDIKVFLNLLKAIEHSSIDFELRSSAEPDKIIKIYKIDAEIYLSRLKKRALTYISSIKVPQGNDIEKVFKLIDLKWNNEPVNAISLSVKPRLVAYYRQSAHILGFVEYNGELTPQGQRIALSDSNTKYRITANAFEASECAWAWINHFDLINIAEIDPNTAKDFLTERCPTLSGKTITRRANTLSSWWKQLKPHYLDAKSFNDERHPKNEV</sequence>
<proteinExistence type="predicted"/>
<dbReference type="OrthoDB" id="507999at2"/>
<dbReference type="AlphaFoldDB" id="A0A068RAS5"/>
<reference evidence="2 3" key="1">
    <citation type="submission" date="2013-07" db="EMBL/GenBank/DDBJ databases">
        <authorList>
            <person name="Genoscope - CEA"/>
        </authorList>
    </citation>
    <scope>NUCLEOTIDE SEQUENCE [LARGE SCALE GENOMIC DNA]</scope>
    <source>
        <strain evidence="2 3">G6</strain>
    </source>
</reference>
<keyword evidence="3" id="KW-1185">Reference proteome</keyword>
<dbReference type="KEGG" id="xpo:XPG1_3668"/>
<name>A0A068RAS5_9GAMM</name>
<dbReference type="EMBL" id="FO704551">
    <property type="protein sequence ID" value="CDG23295.1"/>
    <property type="molecule type" value="Genomic_DNA"/>
</dbReference>
<protein>
    <recommendedName>
        <fullName evidence="1">DUF6575 domain-containing protein</fullName>
    </recommendedName>
</protein>
<feature type="domain" description="DUF6575" evidence="1">
    <location>
        <begin position="1"/>
        <end position="221"/>
    </location>
</feature>
<organism evidence="2 3">
    <name type="scientific">Xenorhabdus poinarii G6</name>
    <dbReference type="NCBI Taxonomy" id="1354304"/>
    <lineage>
        <taxon>Bacteria</taxon>
        <taxon>Pseudomonadati</taxon>
        <taxon>Pseudomonadota</taxon>
        <taxon>Gammaproteobacteria</taxon>
        <taxon>Enterobacterales</taxon>
        <taxon>Morganellaceae</taxon>
        <taxon>Xenorhabdus</taxon>
    </lineage>
</organism>
<evidence type="ECO:0000313" key="3">
    <source>
        <dbReference type="Proteomes" id="UP000032735"/>
    </source>
</evidence>
<dbReference type="RefSeq" id="WP_045960238.1">
    <property type="nucleotide sequence ID" value="NZ_FO704551.1"/>
</dbReference>
<dbReference type="Proteomes" id="UP000032735">
    <property type="component" value="Chromosome"/>
</dbReference>
<dbReference type="InterPro" id="IPR046482">
    <property type="entry name" value="DUF6575"/>
</dbReference>
<gene>
    <name evidence="2" type="ORF">XPG1_3668</name>
</gene>
<dbReference type="Pfam" id="PF20215">
    <property type="entry name" value="DUF6575"/>
    <property type="match status" value="1"/>
</dbReference>
<evidence type="ECO:0000313" key="2">
    <source>
        <dbReference type="EMBL" id="CDG23295.1"/>
    </source>
</evidence>